<evidence type="ECO:0000256" key="4">
    <source>
        <dbReference type="ARBA" id="ARBA00022679"/>
    </source>
</evidence>
<comment type="subcellular location">
    <subcellularLocation>
        <location evidence="1">Endomembrane system</location>
        <topology evidence="1">Peripheral membrane protein</topology>
    </subcellularLocation>
    <subcellularLocation>
        <location evidence="2">Endoplasmic reticulum membrane</location>
    </subcellularLocation>
</comment>
<comment type="similarity">
    <text evidence="8">Belongs to the acetyltransferase family. GNA1 subfamily.</text>
</comment>
<name>A0AAJ0C2H6_9PEZI</name>
<organism evidence="10 11">
    <name type="scientific">Phialemonium atrogriseum</name>
    <dbReference type="NCBI Taxonomy" id="1093897"/>
    <lineage>
        <taxon>Eukaryota</taxon>
        <taxon>Fungi</taxon>
        <taxon>Dikarya</taxon>
        <taxon>Ascomycota</taxon>
        <taxon>Pezizomycotina</taxon>
        <taxon>Sordariomycetes</taxon>
        <taxon>Sordariomycetidae</taxon>
        <taxon>Cephalothecales</taxon>
        <taxon>Cephalothecaceae</taxon>
        <taxon>Phialemonium</taxon>
    </lineage>
</organism>
<evidence type="ECO:0000256" key="5">
    <source>
        <dbReference type="ARBA" id="ARBA00022824"/>
    </source>
</evidence>
<evidence type="ECO:0000313" key="11">
    <source>
        <dbReference type="Proteomes" id="UP001244011"/>
    </source>
</evidence>
<dbReference type="Pfam" id="PF00583">
    <property type="entry name" value="Acetyltransf_1"/>
    <property type="match status" value="1"/>
</dbReference>
<accession>A0AAJ0C2H6</accession>
<dbReference type="InterPro" id="IPR000182">
    <property type="entry name" value="GNAT_dom"/>
</dbReference>
<dbReference type="PROSITE" id="PS51186">
    <property type="entry name" value="GNAT"/>
    <property type="match status" value="1"/>
</dbReference>
<evidence type="ECO:0000256" key="6">
    <source>
        <dbReference type="ARBA" id="ARBA00023136"/>
    </source>
</evidence>
<dbReference type="GeneID" id="85309197"/>
<dbReference type="SUPFAM" id="SSF55729">
    <property type="entry name" value="Acyl-CoA N-acyltransferases (Nat)"/>
    <property type="match status" value="1"/>
</dbReference>
<dbReference type="GO" id="GO:0006048">
    <property type="term" value="P:UDP-N-acetylglucosamine biosynthetic process"/>
    <property type="evidence" value="ECO:0007669"/>
    <property type="project" value="UniProtKB-UniRule"/>
</dbReference>
<feature type="domain" description="N-acetyltransferase" evidence="9">
    <location>
        <begin position="24"/>
        <end position="177"/>
    </location>
</feature>
<dbReference type="InterPro" id="IPR039143">
    <property type="entry name" value="GNPNAT1-like"/>
</dbReference>
<comment type="pathway">
    <text evidence="8">Nucleotide-sugar biosynthesis; UDP-N-acetyl-alpha-D-glucosamine biosynthesis; N-acetyl-alpha-D-glucosamine 1-phosphate from alpha-D-glucosamine 6-phosphate (route I): step 1/2.</text>
</comment>
<dbReference type="Proteomes" id="UP001244011">
    <property type="component" value="Unassembled WGS sequence"/>
</dbReference>
<keyword evidence="6" id="KW-0472">Membrane</keyword>
<dbReference type="RefSeq" id="XP_060285166.1">
    <property type="nucleotide sequence ID" value="XM_060426010.1"/>
</dbReference>
<evidence type="ECO:0000256" key="2">
    <source>
        <dbReference type="ARBA" id="ARBA00004586"/>
    </source>
</evidence>
<keyword evidence="5" id="KW-0256">Endoplasmic reticulum</keyword>
<dbReference type="AlphaFoldDB" id="A0AAJ0C2H6"/>
<dbReference type="GO" id="GO:0004343">
    <property type="term" value="F:glucosamine 6-phosphate N-acetyltransferase activity"/>
    <property type="evidence" value="ECO:0007669"/>
    <property type="project" value="UniProtKB-UniRule"/>
</dbReference>
<dbReference type="Gene3D" id="3.40.630.30">
    <property type="match status" value="1"/>
</dbReference>
<evidence type="ECO:0000256" key="7">
    <source>
        <dbReference type="ARBA" id="ARBA00023315"/>
    </source>
</evidence>
<comment type="catalytic activity">
    <reaction evidence="8">
        <text>D-glucosamine 6-phosphate + acetyl-CoA = N-acetyl-D-glucosamine 6-phosphate + CoA + H(+)</text>
        <dbReference type="Rhea" id="RHEA:10292"/>
        <dbReference type="ChEBI" id="CHEBI:15378"/>
        <dbReference type="ChEBI" id="CHEBI:57287"/>
        <dbReference type="ChEBI" id="CHEBI:57288"/>
        <dbReference type="ChEBI" id="CHEBI:57513"/>
        <dbReference type="ChEBI" id="CHEBI:58725"/>
        <dbReference type="EC" id="2.3.1.4"/>
    </reaction>
</comment>
<dbReference type="PANTHER" id="PTHR13355">
    <property type="entry name" value="GLUCOSAMINE 6-PHOSPHATE N-ACETYLTRANSFERASE"/>
    <property type="match status" value="1"/>
</dbReference>
<keyword evidence="7 8" id="KW-0012">Acyltransferase</keyword>
<evidence type="ECO:0000259" key="9">
    <source>
        <dbReference type="PROSITE" id="PS51186"/>
    </source>
</evidence>
<keyword evidence="4 8" id="KW-0808">Transferase</keyword>
<comment type="subunit">
    <text evidence="3">Homodimer.</text>
</comment>
<evidence type="ECO:0000256" key="1">
    <source>
        <dbReference type="ARBA" id="ARBA00004184"/>
    </source>
</evidence>
<proteinExistence type="inferred from homology"/>
<evidence type="ECO:0000313" key="10">
    <source>
        <dbReference type="EMBL" id="KAK1768953.1"/>
    </source>
</evidence>
<dbReference type="FunFam" id="3.40.630.30:FF:000048">
    <property type="entry name" value="Glucosamine 6-phosphate N-acetyltransferase"/>
    <property type="match status" value="1"/>
</dbReference>
<dbReference type="InterPro" id="IPR016181">
    <property type="entry name" value="Acyl_CoA_acyltransferase"/>
</dbReference>
<sequence length="177" mass="19751">MTQDGLFASDLLSPAVADELPQGYRLRALRRSDYDNGFLDCLRVLTTVGDITKDEFEERYNWMSQQNGSYFIIVIEDTNAGANKVVGTGALLVERKFVHRLGAVGHVEDIAVAKDQQGKKLGLRIIQALDYISEKVGCYKSILDCSEANEGFYVKCGFRRAGLQMAHYYEGAKSKPQ</sequence>
<comment type="caution">
    <text evidence="10">The sequence shown here is derived from an EMBL/GenBank/DDBJ whole genome shotgun (WGS) entry which is preliminary data.</text>
</comment>
<evidence type="ECO:0000256" key="3">
    <source>
        <dbReference type="ARBA" id="ARBA00011738"/>
    </source>
</evidence>
<reference evidence="10" key="1">
    <citation type="submission" date="2023-06" db="EMBL/GenBank/DDBJ databases">
        <title>Genome-scale phylogeny and comparative genomics of the fungal order Sordariales.</title>
        <authorList>
            <consortium name="Lawrence Berkeley National Laboratory"/>
            <person name="Hensen N."/>
            <person name="Bonometti L."/>
            <person name="Westerberg I."/>
            <person name="Brannstrom I.O."/>
            <person name="Guillou S."/>
            <person name="Cros-Aarteil S."/>
            <person name="Calhoun S."/>
            <person name="Haridas S."/>
            <person name="Kuo A."/>
            <person name="Mondo S."/>
            <person name="Pangilinan J."/>
            <person name="Riley R."/>
            <person name="Labutti K."/>
            <person name="Andreopoulos B."/>
            <person name="Lipzen A."/>
            <person name="Chen C."/>
            <person name="Yanf M."/>
            <person name="Daum C."/>
            <person name="Ng V."/>
            <person name="Clum A."/>
            <person name="Steindorff A."/>
            <person name="Ohm R."/>
            <person name="Martin F."/>
            <person name="Silar P."/>
            <person name="Natvig D."/>
            <person name="Lalanne C."/>
            <person name="Gautier V."/>
            <person name="Ament-Velasquez S.L."/>
            <person name="Kruys A."/>
            <person name="Hutchinson M.I."/>
            <person name="Powell A.J."/>
            <person name="Barry K."/>
            <person name="Miller A.N."/>
            <person name="Grigoriev I.V."/>
            <person name="Debuchy R."/>
            <person name="Gladieux P."/>
            <person name="Thoren M.H."/>
            <person name="Johannesson H."/>
        </authorList>
    </citation>
    <scope>NUCLEOTIDE SEQUENCE</scope>
    <source>
        <strain evidence="10">8032-3</strain>
    </source>
</reference>
<gene>
    <name evidence="10" type="ORF">QBC33DRAFT_513861</name>
</gene>
<protein>
    <recommendedName>
        <fullName evidence="8">Glucosamine 6-phosphate N-acetyltransferase</fullName>
        <ecNumber evidence="8">2.3.1.4</ecNumber>
    </recommendedName>
</protein>
<dbReference type="GO" id="GO:0005789">
    <property type="term" value="C:endoplasmic reticulum membrane"/>
    <property type="evidence" value="ECO:0007669"/>
    <property type="project" value="UniProtKB-SubCell"/>
</dbReference>
<keyword evidence="11" id="KW-1185">Reference proteome</keyword>
<dbReference type="EC" id="2.3.1.4" evidence="8"/>
<dbReference type="PANTHER" id="PTHR13355:SF11">
    <property type="entry name" value="GLUCOSAMINE 6-PHOSPHATE N-ACETYLTRANSFERASE"/>
    <property type="match status" value="1"/>
</dbReference>
<dbReference type="EMBL" id="MU839004">
    <property type="protein sequence ID" value="KAK1768953.1"/>
    <property type="molecule type" value="Genomic_DNA"/>
</dbReference>
<evidence type="ECO:0000256" key="8">
    <source>
        <dbReference type="RuleBase" id="RU365086"/>
    </source>
</evidence>